<comment type="caution">
    <text evidence="5">The sequence shown here is derived from an EMBL/GenBank/DDBJ whole genome shotgun (WGS) entry which is preliminary data.</text>
</comment>
<accession>A0AAW0BZ53</accession>
<dbReference type="Proteomes" id="UP001383192">
    <property type="component" value="Unassembled WGS sequence"/>
</dbReference>
<dbReference type="InterPro" id="IPR029058">
    <property type="entry name" value="AB_hydrolase_fold"/>
</dbReference>
<evidence type="ECO:0000259" key="4">
    <source>
        <dbReference type="Pfam" id="PF00561"/>
    </source>
</evidence>
<keyword evidence="2" id="KW-0378">Hydrolase</keyword>
<name>A0AAW0BZ53_9AGAR</name>
<evidence type="ECO:0000256" key="2">
    <source>
        <dbReference type="ARBA" id="ARBA00022801"/>
    </source>
</evidence>
<evidence type="ECO:0000313" key="6">
    <source>
        <dbReference type="Proteomes" id="UP001383192"/>
    </source>
</evidence>
<feature type="chain" id="PRO_5043788122" description="AB hydrolase-1 domain-containing protein" evidence="3">
    <location>
        <begin position="22"/>
        <end position="480"/>
    </location>
</feature>
<dbReference type="GO" id="GO:0016787">
    <property type="term" value="F:hydrolase activity"/>
    <property type="evidence" value="ECO:0007669"/>
    <property type="project" value="UniProtKB-KW"/>
</dbReference>
<dbReference type="InterPro" id="IPR000073">
    <property type="entry name" value="AB_hydrolase_1"/>
</dbReference>
<evidence type="ECO:0000313" key="5">
    <source>
        <dbReference type="EMBL" id="KAK7032349.1"/>
    </source>
</evidence>
<comment type="similarity">
    <text evidence="1">Belongs to the peptidase S33 family.</text>
</comment>
<reference evidence="5 6" key="1">
    <citation type="submission" date="2024-01" db="EMBL/GenBank/DDBJ databases">
        <title>A draft genome for a cacao thread blight-causing isolate of Paramarasmius palmivorus.</title>
        <authorList>
            <person name="Baruah I.K."/>
            <person name="Bukari Y."/>
            <person name="Amoako-Attah I."/>
            <person name="Meinhardt L.W."/>
            <person name="Bailey B.A."/>
            <person name="Cohen S.P."/>
        </authorList>
    </citation>
    <scope>NUCLEOTIDE SEQUENCE [LARGE SCALE GENOMIC DNA]</scope>
    <source>
        <strain evidence="5 6">GH-12</strain>
    </source>
</reference>
<evidence type="ECO:0000256" key="3">
    <source>
        <dbReference type="SAM" id="SignalP"/>
    </source>
</evidence>
<dbReference type="SUPFAM" id="SSF53474">
    <property type="entry name" value="alpha/beta-Hydrolases"/>
    <property type="match status" value="1"/>
</dbReference>
<gene>
    <name evidence="5" type="ORF">VNI00_013097</name>
</gene>
<keyword evidence="6" id="KW-1185">Reference proteome</keyword>
<proteinExistence type="inferred from homology"/>
<feature type="signal peptide" evidence="3">
    <location>
        <begin position="1"/>
        <end position="21"/>
    </location>
</feature>
<sequence>MKRGIQFSVITAFATLGGAFAQWTEQSWASIEPSKDLAWVQCYDGPFECGRLQVPLNYSDPEGQSAAIALIRIKANVSTDSADYRGPILFNPGGPGASGVELVHSSGQTLATILGPQFDIVSFDPRGVSRSTPRVSWYETRVERELWARPLTKELNHSSDSVASYWAASKITGQLAGERAGDVFPHIQTDHMARDMLSITEAHGREKIQYWGFSHVPSTVASSSCRCLLMFFKDKIERMVLDGLFDINDHYTGTGKTNIVDADNALQWFFRDCHSAGPELCAFYDSSPEAIEQRLNRLYASIIRAPVPVRTERSYGLVDYERLRRTLFVGLYYTFDTWAILAVGLAELEAGNGTTFYRLTESDPFECSCDPEGYASDRLGEGELSIICNDIAFIPETVEEAERHYQDTSRDSSWGSIWASARIACSGWPKIPKTTFRGGALSDFELIRLFIDFVGPFSGNTSYPILLVGNTADPVTPLSA</sequence>
<dbReference type="Pfam" id="PF00561">
    <property type="entry name" value="Abhydrolase_1"/>
    <property type="match status" value="1"/>
</dbReference>
<dbReference type="Gene3D" id="3.40.50.1820">
    <property type="entry name" value="alpha/beta hydrolase"/>
    <property type="match status" value="1"/>
</dbReference>
<protein>
    <recommendedName>
        <fullName evidence="4">AB hydrolase-1 domain-containing protein</fullName>
    </recommendedName>
</protein>
<dbReference type="InterPro" id="IPR051601">
    <property type="entry name" value="Serine_prot/Carboxylest_S33"/>
</dbReference>
<dbReference type="PANTHER" id="PTHR43248">
    <property type="entry name" value="2-SUCCINYL-6-HYDROXY-2,4-CYCLOHEXADIENE-1-CARBOXYLATE SYNTHASE"/>
    <property type="match status" value="1"/>
</dbReference>
<evidence type="ECO:0000256" key="1">
    <source>
        <dbReference type="ARBA" id="ARBA00010088"/>
    </source>
</evidence>
<keyword evidence="3" id="KW-0732">Signal</keyword>
<dbReference type="EMBL" id="JAYKXP010000065">
    <property type="protein sequence ID" value="KAK7032349.1"/>
    <property type="molecule type" value="Genomic_DNA"/>
</dbReference>
<feature type="domain" description="AB hydrolase-1" evidence="4">
    <location>
        <begin position="87"/>
        <end position="250"/>
    </location>
</feature>
<dbReference type="PANTHER" id="PTHR43248:SF25">
    <property type="entry name" value="AB HYDROLASE-1 DOMAIN-CONTAINING PROTEIN-RELATED"/>
    <property type="match status" value="1"/>
</dbReference>
<organism evidence="5 6">
    <name type="scientific">Paramarasmius palmivorus</name>
    <dbReference type="NCBI Taxonomy" id="297713"/>
    <lineage>
        <taxon>Eukaryota</taxon>
        <taxon>Fungi</taxon>
        <taxon>Dikarya</taxon>
        <taxon>Basidiomycota</taxon>
        <taxon>Agaricomycotina</taxon>
        <taxon>Agaricomycetes</taxon>
        <taxon>Agaricomycetidae</taxon>
        <taxon>Agaricales</taxon>
        <taxon>Marasmiineae</taxon>
        <taxon>Marasmiaceae</taxon>
        <taxon>Paramarasmius</taxon>
    </lineage>
</organism>
<dbReference type="AlphaFoldDB" id="A0AAW0BZ53"/>